<organism evidence="1 2">
    <name type="scientific">Artemisia annua</name>
    <name type="common">Sweet wormwood</name>
    <dbReference type="NCBI Taxonomy" id="35608"/>
    <lineage>
        <taxon>Eukaryota</taxon>
        <taxon>Viridiplantae</taxon>
        <taxon>Streptophyta</taxon>
        <taxon>Embryophyta</taxon>
        <taxon>Tracheophyta</taxon>
        <taxon>Spermatophyta</taxon>
        <taxon>Magnoliopsida</taxon>
        <taxon>eudicotyledons</taxon>
        <taxon>Gunneridae</taxon>
        <taxon>Pentapetalae</taxon>
        <taxon>asterids</taxon>
        <taxon>campanulids</taxon>
        <taxon>Asterales</taxon>
        <taxon>Asteraceae</taxon>
        <taxon>Asteroideae</taxon>
        <taxon>Anthemideae</taxon>
        <taxon>Artemisiinae</taxon>
        <taxon>Artemisia</taxon>
    </lineage>
</organism>
<evidence type="ECO:0000313" key="1">
    <source>
        <dbReference type="EMBL" id="PWA46894.1"/>
    </source>
</evidence>
<dbReference type="AlphaFoldDB" id="A0A2U1LD37"/>
<dbReference type="OrthoDB" id="10031947at2759"/>
<protein>
    <submittedName>
        <fullName evidence="1">Uracil-DNA glycosylase, Uracil-DNA glycosylase-like protein</fullName>
    </submittedName>
</protein>
<dbReference type="PANTHER" id="PTHR11264">
    <property type="entry name" value="URACIL-DNA GLYCOSYLASE"/>
    <property type="match status" value="1"/>
</dbReference>
<evidence type="ECO:0000313" key="2">
    <source>
        <dbReference type="Proteomes" id="UP000245207"/>
    </source>
</evidence>
<dbReference type="CDD" id="cd10027">
    <property type="entry name" value="UDG-F1-like"/>
    <property type="match status" value="1"/>
</dbReference>
<dbReference type="SUPFAM" id="SSF52141">
    <property type="entry name" value="Uracil-DNA glycosylase-like"/>
    <property type="match status" value="1"/>
</dbReference>
<name>A0A2U1LD37_ARTAN</name>
<accession>A0A2U1LD37</accession>
<dbReference type="STRING" id="35608.A0A2U1LD37"/>
<dbReference type="PANTHER" id="PTHR11264:SF0">
    <property type="entry name" value="URACIL-DNA GLYCOSYLASE"/>
    <property type="match status" value="1"/>
</dbReference>
<dbReference type="Proteomes" id="UP000245207">
    <property type="component" value="Unassembled WGS sequence"/>
</dbReference>
<dbReference type="GO" id="GO:0097510">
    <property type="term" value="P:base-excision repair, AP site formation via deaminated base removal"/>
    <property type="evidence" value="ECO:0007669"/>
    <property type="project" value="TreeGrafter"/>
</dbReference>
<dbReference type="InterPro" id="IPR036895">
    <property type="entry name" value="Uracil-DNA_glycosylase-like_sf"/>
</dbReference>
<sequence>MLKEFGTVVTSEHGKRISHGNEAVKMLNRFEAVVKSEQGRMRQLSDPYHGPGQPMGLSFSVPEGIKVPSTLMHMYNELQQDLGCSIPSHGNLEWWTVQGVLLLNVVLTASGKLSCKERGWVQFTDSVIETISKKKTRIVFLLGETMHKQNPGSGQSSIDLGNNNSRDISKRKTFNYAVSFKEFRSGNALRVILEPIIVNVWFANTVVAILGRYKMQAVALRIAGDKAEES</sequence>
<dbReference type="Gene3D" id="3.40.470.10">
    <property type="entry name" value="Uracil-DNA glycosylase-like domain"/>
    <property type="match status" value="1"/>
</dbReference>
<reference evidence="1 2" key="1">
    <citation type="journal article" date="2018" name="Mol. Plant">
        <title>The genome of Artemisia annua provides insight into the evolution of Asteraceae family and artemisinin biosynthesis.</title>
        <authorList>
            <person name="Shen Q."/>
            <person name="Zhang L."/>
            <person name="Liao Z."/>
            <person name="Wang S."/>
            <person name="Yan T."/>
            <person name="Shi P."/>
            <person name="Liu M."/>
            <person name="Fu X."/>
            <person name="Pan Q."/>
            <person name="Wang Y."/>
            <person name="Lv Z."/>
            <person name="Lu X."/>
            <person name="Zhang F."/>
            <person name="Jiang W."/>
            <person name="Ma Y."/>
            <person name="Chen M."/>
            <person name="Hao X."/>
            <person name="Li L."/>
            <person name="Tang Y."/>
            <person name="Lv G."/>
            <person name="Zhou Y."/>
            <person name="Sun X."/>
            <person name="Brodelius P.E."/>
            <person name="Rose J.K.C."/>
            <person name="Tang K."/>
        </authorList>
    </citation>
    <scope>NUCLEOTIDE SEQUENCE [LARGE SCALE GENOMIC DNA]</scope>
    <source>
        <strain evidence="2">cv. Huhao1</strain>
        <tissue evidence="1">Leaf</tissue>
    </source>
</reference>
<dbReference type="InterPro" id="IPR002043">
    <property type="entry name" value="UDG_fam1"/>
</dbReference>
<proteinExistence type="predicted"/>
<keyword evidence="2" id="KW-1185">Reference proteome</keyword>
<dbReference type="EMBL" id="PKPP01010061">
    <property type="protein sequence ID" value="PWA46894.1"/>
    <property type="molecule type" value="Genomic_DNA"/>
</dbReference>
<gene>
    <name evidence="1" type="ORF">CTI12_AA506550</name>
</gene>
<comment type="caution">
    <text evidence="1">The sequence shown here is derived from an EMBL/GenBank/DDBJ whole genome shotgun (WGS) entry which is preliminary data.</text>
</comment>
<dbReference type="GO" id="GO:0004844">
    <property type="term" value="F:uracil DNA N-glycosylase activity"/>
    <property type="evidence" value="ECO:0007669"/>
    <property type="project" value="InterPro"/>
</dbReference>